<dbReference type="InterPro" id="IPR007691">
    <property type="entry name" value="LpxD"/>
</dbReference>
<dbReference type="NCBIfam" id="NF002060">
    <property type="entry name" value="PRK00892.1"/>
    <property type="match status" value="1"/>
</dbReference>
<evidence type="ECO:0000259" key="8">
    <source>
        <dbReference type="Pfam" id="PF04613"/>
    </source>
</evidence>
<keyword evidence="4 7" id="KW-0677">Repeat</keyword>
<dbReference type="Proteomes" id="UP000196138">
    <property type="component" value="Chromosome"/>
</dbReference>
<dbReference type="PANTHER" id="PTHR43378">
    <property type="entry name" value="UDP-3-O-ACYLGLUCOSAMINE N-ACYLTRANSFERASE"/>
    <property type="match status" value="1"/>
</dbReference>
<dbReference type="PANTHER" id="PTHR43378:SF2">
    <property type="entry name" value="UDP-3-O-ACYLGLUCOSAMINE N-ACYLTRANSFERASE 1, MITOCHONDRIAL-RELATED"/>
    <property type="match status" value="1"/>
</dbReference>
<dbReference type="CDD" id="cd03352">
    <property type="entry name" value="LbH_LpxD"/>
    <property type="match status" value="1"/>
</dbReference>
<evidence type="ECO:0000256" key="2">
    <source>
        <dbReference type="ARBA" id="ARBA00022556"/>
    </source>
</evidence>
<evidence type="ECO:0000313" key="10">
    <source>
        <dbReference type="Proteomes" id="UP000196138"/>
    </source>
</evidence>
<reference evidence="9 10" key="1">
    <citation type="submission" date="2017-05" db="EMBL/GenBank/DDBJ databases">
        <authorList>
            <person name="Song R."/>
            <person name="Chenine A.L."/>
            <person name="Ruprecht R.M."/>
        </authorList>
    </citation>
    <scope>NUCLEOTIDE SEQUENCE [LARGE SCALE GENOMIC DNA]</scope>
    <source>
        <strain evidence="9 10">DSM 26136</strain>
    </source>
</reference>
<dbReference type="KEGG" id="cser:CCO03_14795"/>
<dbReference type="InterPro" id="IPR011004">
    <property type="entry name" value="Trimer_LpxA-like_sf"/>
</dbReference>
<feature type="domain" description="UDP-3-O-[3-hydroxymyristoyl] glucosamine N-acyltransferase non-repeat region" evidence="8">
    <location>
        <begin position="20"/>
        <end position="89"/>
    </location>
</feature>
<keyword evidence="6 7" id="KW-0012">Acyltransferase</keyword>
<evidence type="ECO:0000256" key="5">
    <source>
        <dbReference type="ARBA" id="ARBA00023098"/>
    </source>
</evidence>
<comment type="subunit">
    <text evidence="7">Homotrimer.</text>
</comment>
<evidence type="ECO:0000256" key="1">
    <source>
        <dbReference type="ARBA" id="ARBA00022516"/>
    </source>
</evidence>
<accession>A0A1Y0ET86</accession>
<dbReference type="GO" id="GO:0009245">
    <property type="term" value="P:lipid A biosynthetic process"/>
    <property type="evidence" value="ECO:0007669"/>
    <property type="project" value="UniProtKB-UniRule"/>
</dbReference>
<keyword evidence="2 7" id="KW-0441">Lipid A biosynthesis</keyword>
<dbReference type="AlphaFoldDB" id="A0A1Y0ET86"/>
<keyword evidence="10" id="KW-1185">Reference proteome</keyword>
<dbReference type="SUPFAM" id="SSF51161">
    <property type="entry name" value="Trimeric LpxA-like enzymes"/>
    <property type="match status" value="1"/>
</dbReference>
<dbReference type="HAMAP" id="MF_00523">
    <property type="entry name" value="LpxD"/>
    <property type="match status" value="1"/>
</dbReference>
<evidence type="ECO:0000256" key="4">
    <source>
        <dbReference type="ARBA" id="ARBA00022737"/>
    </source>
</evidence>
<keyword evidence="5 7" id="KW-0443">Lipid metabolism</keyword>
<dbReference type="EMBL" id="CP021455">
    <property type="protein sequence ID" value="ARU06885.1"/>
    <property type="molecule type" value="Genomic_DNA"/>
</dbReference>
<comment type="pathway">
    <text evidence="7">Bacterial outer membrane biogenesis; LPS lipid A biosynthesis.</text>
</comment>
<evidence type="ECO:0000256" key="7">
    <source>
        <dbReference type="HAMAP-Rule" id="MF_00523"/>
    </source>
</evidence>
<dbReference type="GO" id="GO:0103118">
    <property type="term" value="F:UDP-3-O-[(3R)-3-hydroxyacyl]-glucosamine N-acyltransferase activity"/>
    <property type="evidence" value="ECO:0007669"/>
    <property type="project" value="UniProtKB-EC"/>
</dbReference>
<dbReference type="InterPro" id="IPR020573">
    <property type="entry name" value="UDP_GlcNAc_AcTrfase_non-rep"/>
</dbReference>
<dbReference type="Gene3D" id="2.160.10.10">
    <property type="entry name" value="Hexapeptide repeat proteins"/>
    <property type="match status" value="1"/>
</dbReference>
<dbReference type="EC" id="2.3.1.191" evidence="7"/>
<dbReference type="GO" id="GO:0016410">
    <property type="term" value="F:N-acyltransferase activity"/>
    <property type="evidence" value="ECO:0007669"/>
    <property type="project" value="InterPro"/>
</dbReference>
<name>A0A1Y0ET86_9BURK</name>
<keyword evidence="3 7" id="KW-0808">Transferase</keyword>
<dbReference type="GO" id="GO:0016020">
    <property type="term" value="C:membrane"/>
    <property type="evidence" value="ECO:0007669"/>
    <property type="project" value="GOC"/>
</dbReference>
<dbReference type="OrthoDB" id="9784739at2"/>
<protein>
    <recommendedName>
        <fullName evidence="7">UDP-3-O-acylglucosamine N-acyltransferase</fullName>
        <ecNumber evidence="7">2.3.1.191</ecNumber>
    </recommendedName>
</protein>
<evidence type="ECO:0000256" key="3">
    <source>
        <dbReference type="ARBA" id="ARBA00022679"/>
    </source>
</evidence>
<proteinExistence type="inferred from homology"/>
<evidence type="ECO:0000313" key="9">
    <source>
        <dbReference type="EMBL" id="ARU06885.1"/>
    </source>
</evidence>
<dbReference type="NCBIfam" id="TIGR01853">
    <property type="entry name" value="lipid_A_lpxD"/>
    <property type="match status" value="1"/>
</dbReference>
<dbReference type="Gene3D" id="3.40.1390.10">
    <property type="entry name" value="MurE/MurF, N-terminal domain"/>
    <property type="match status" value="1"/>
</dbReference>
<gene>
    <name evidence="7" type="primary">lpxD</name>
    <name evidence="9" type="ORF">CCO03_14795</name>
</gene>
<comment type="catalytic activity">
    <reaction evidence="7">
        <text>a UDP-3-O-[(3R)-3-hydroxyacyl]-alpha-D-glucosamine + a (3R)-hydroxyacyl-[ACP] = a UDP-2-N,3-O-bis[(3R)-3-hydroxyacyl]-alpha-D-glucosamine + holo-[ACP] + H(+)</text>
        <dbReference type="Rhea" id="RHEA:53836"/>
        <dbReference type="Rhea" id="RHEA-COMP:9685"/>
        <dbReference type="Rhea" id="RHEA-COMP:9945"/>
        <dbReference type="ChEBI" id="CHEBI:15378"/>
        <dbReference type="ChEBI" id="CHEBI:64479"/>
        <dbReference type="ChEBI" id="CHEBI:78827"/>
        <dbReference type="ChEBI" id="CHEBI:137740"/>
        <dbReference type="ChEBI" id="CHEBI:137748"/>
        <dbReference type="EC" id="2.3.1.191"/>
    </reaction>
</comment>
<dbReference type="UniPathway" id="UPA00973"/>
<keyword evidence="1 7" id="KW-0444">Lipid biosynthesis</keyword>
<sequence length="331" mass="34298">MSLGSIADRLGGVLHGDPALSITELAPLARAGSRAISFLSDPRRAAQLADCQAACVVVSAKAEAAAQARGGAYILAGDPYLYYARLSQLWRSLTSVGGERFPPGIHPTAVVHPQAEVHASAHIGPLCVVEAGARVGAHSVLRSGVWLGQDCSLGERCLIQPGAVIGGDGFGFAAVDGRWEKIEQLGRVVIGNDVEVGANTCIDRGALDDTVIADGVKLDNQIQIGHNTRIGEHTAMAGCTGVAGSADIGAHCTVGGAGMILGHLTIADHVHVSAASVVTRSIAKPGQYTGFFPLSDNASWEKNAANVRQLHQLRARVRALEHLQTPQASDA</sequence>
<organism evidence="9 10">
    <name type="scientific">Comamonas serinivorans</name>
    <dbReference type="NCBI Taxonomy" id="1082851"/>
    <lineage>
        <taxon>Bacteria</taxon>
        <taxon>Pseudomonadati</taxon>
        <taxon>Pseudomonadota</taxon>
        <taxon>Betaproteobacteria</taxon>
        <taxon>Burkholderiales</taxon>
        <taxon>Comamonadaceae</taxon>
        <taxon>Comamonas</taxon>
    </lineage>
</organism>
<comment type="function">
    <text evidence="7">Catalyzes the N-acylation of UDP-3-O-acylglucosamine using 3-hydroxyacyl-ACP as the acyl donor. Is involved in the biosynthesis of lipid A, a phosphorylated glycolipid that anchors the lipopolysaccharide to the outer membrane of the cell.</text>
</comment>
<comment type="similarity">
    <text evidence="7">Belongs to the transferase hexapeptide repeat family. LpxD subfamily.</text>
</comment>
<dbReference type="Pfam" id="PF04613">
    <property type="entry name" value="LpxD"/>
    <property type="match status" value="1"/>
</dbReference>
<feature type="active site" description="Proton acceptor" evidence="7">
    <location>
        <position position="226"/>
    </location>
</feature>
<evidence type="ECO:0000256" key="6">
    <source>
        <dbReference type="ARBA" id="ARBA00023315"/>
    </source>
</evidence>